<dbReference type="PANTHER" id="PTHR30579:SF7">
    <property type="entry name" value="HTH-TYPE TRANSCRIPTIONAL REGULATOR LRHA-RELATED"/>
    <property type="match status" value="1"/>
</dbReference>
<dbReference type="InterPro" id="IPR050176">
    <property type="entry name" value="LTTR"/>
</dbReference>
<evidence type="ECO:0000256" key="1">
    <source>
        <dbReference type="ARBA" id="ARBA00009437"/>
    </source>
</evidence>
<evidence type="ECO:0000313" key="8">
    <source>
        <dbReference type="Proteomes" id="UP000434052"/>
    </source>
</evidence>
<dbReference type="Proteomes" id="UP000434052">
    <property type="component" value="Unassembled WGS sequence"/>
</dbReference>
<dbReference type="GO" id="GO:0003700">
    <property type="term" value="F:DNA-binding transcription factor activity"/>
    <property type="evidence" value="ECO:0007669"/>
    <property type="project" value="InterPro"/>
</dbReference>
<evidence type="ECO:0000259" key="5">
    <source>
        <dbReference type="PROSITE" id="PS50931"/>
    </source>
</evidence>
<dbReference type="SUPFAM" id="SSF46785">
    <property type="entry name" value="Winged helix' DNA-binding domain"/>
    <property type="match status" value="1"/>
</dbReference>
<proteinExistence type="inferred from homology"/>
<dbReference type="Proteomes" id="UP000503251">
    <property type="component" value="Chromosome"/>
</dbReference>
<dbReference type="Pfam" id="PF03466">
    <property type="entry name" value="LysR_substrate"/>
    <property type="match status" value="1"/>
</dbReference>
<dbReference type="PRINTS" id="PR00039">
    <property type="entry name" value="HTHLYSR"/>
</dbReference>
<dbReference type="Gene3D" id="1.10.10.10">
    <property type="entry name" value="Winged helix-like DNA-binding domain superfamily/Winged helix DNA-binding domain"/>
    <property type="match status" value="1"/>
</dbReference>
<evidence type="ECO:0000256" key="4">
    <source>
        <dbReference type="ARBA" id="ARBA00023163"/>
    </source>
</evidence>
<dbReference type="EMBL" id="CP039543">
    <property type="protein sequence ID" value="QJT11069.1"/>
    <property type="molecule type" value="Genomic_DNA"/>
</dbReference>
<reference evidence="7 8" key="1">
    <citation type="submission" date="2018-06" db="EMBL/GenBank/DDBJ databases">
        <title>Complete genome of Desulfovibrio marinus P48SEP.</title>
        <authorList>
            <person name="Crispim J.S."/>
            <person name="Vidigal P.M.P."/>
            <person name="Silva L.C.F."/>
            <person name="Araujo L.C."/>
            <person name="Laguardia C.N."/>
            <person name="Dias R.S."/>
            <person name="Sousa M.P."/>
            <person name="Paula S.O."/>
            <person name="Silva C."/>
        </authorList>
    </citation>
    <scope>NUCLEOTIDE SEQUENCE [LARGE SCALE GENOMIC DNA]</scope>
    <source>
        <strain evidence="7 8">P48SEP</strain>
    </source>
</reference>
<dbReference type="RefSeq" id="WP_144306708.1">
    <property type="nucleotide sequence ID" value="NZ_CP039543.1"/>
</dbReference>
<dbReference type="InterPro" id="IPR036390">
    <property type="entry name" value="WH_DNA-bd_sf"/>
</dbReference>
<dbReference type="OrthoDB" id="464481at2"/>
<organism evidence="7 8">
    <name type="scientific">Oceanidesulfovibrio marinus</name>
    <dbReference type="NCBI Taxonomy" id="370038"/>
    <lineage>
        <taxon>Bacteria</taxon>
        <taxon>Pseudomonadati</taxon>
        <taxon>Thermodesulfobacteriota</taxon>
        <taxon>Desulfovibrionia</taxon>
        <taxon>Desulfovibrionales</taxon>
        <taxon>Desulfovibrionaceae</taxon>
        <taxon>Oceanidesulfovibrio</taxon>
    </lineage>
</organism>
<dbReference type="PANTHER" id="PTHR30579">
    <property type="entry name" value="TRANSCRIPTIONAL REGULATOR"/>
    <property type="match status" value="1"/>
</dbReference>
<accession>A0A6P1ZCC3</accession>
<keyword evidence="2" id="KW-0805">Transcription regulation</keyword>
<feature type="domain" description="HTH lysR-type" evidence="5">
    <location>
        <begin position="1"/>
        <end position="60"/>
    </location>
</feature>
<evidence type="ECO:0000256" key="2">
    <source>
        <dbReference type="ARBA" id="ARBA00023015"/>
    </source>
</evidence>
<dbReference type="EMBL" id="QMIF01000014">
    <property type="protein sequence ID" value="TVM31789.1"/>
    <property type="molecule type" value="Genomic_DNA"/>
</dbReference>
<dbReference type="Pfam" id="PF00126">
    <property type="entry name" value="HTH_1"/>
    <property type="match status" value="1"/>
</dbReference>
<comment type="similarity">
    <text evidence="1">Belongs to the LysR transcriptional regulatory family.</text>
</comment>
<gene>
    <name evidence="7" type="ORF">DQK91_17605</name>
    <name evidence="6" type="ORF">E8L03_20070</name>
</gene>
<sequence>MDLSYDLLRTFIAVAETRNFTRAGELVNRTQSAVSQQIKRLEGELCQELFARDARSVHLTPYGEAFVPHARRLIRAHEETVAALSTPDVAGVVRLGAPDDYAAFFLPGILERFASVCPLVQVEMRCCESSAALLTALDNGKLDLVIRTNVTPTVAGQTIAQEPIVWAASASHCTHEINPLPLAVFAEGCEYRAWGTQALEDIGRAYRIAYTSPSIMGIQAAITAGLAVAPIGLHSLPPGGRLLGEDDGFPQLPSVTVSLHRRTDNGGEAVDRLASYVIEAFREKRLDQPSQCNAA</sequence>
<evidence type="ECO:0000313" key="7">
    <source>
        <dbReference type="EMBL" id="TVM31789.1"/>
    </source>
</evidence>
<keyword evidence="4" id="KW-0804">Transcription</keyword>
<dbReference type="InterPro" id="IPR000847">
    <property type="entry name" value="LysR_HTH_N"/>
</dbReference>
<dbReference type="Gene3D" id="3.40.190.10">
    <property type="entry name" value="Periplasmic binding protein-like II"/>
    <property type="match status" value="2"/>
</dbReference>
<evidence type="ECO:0000256" key="3">
    <source>
        <dbReference type="ARBA" id="ARBA00023125"/>
    </source>
</evidence>
<evidence type="ECO:0000313" key="9">
    <source>
        <dbReference type="Proteomes" id="UP000503251"/>
    </source>
</evidence>
<evidence type="ECO:0000313" key="6">
    <source>
        <dbReference type="EMBL" id="QJT11069.1"/>
    </source>
</evidence>
<dbReference type="InterPro" id="IPR005119">
    <property type="entry name" value="LysR_subst-bd"/>
</dbReference>
<reference evidence="6 9" key="2">
    <citation type="submission" date="2019-04" db="EMBL/GenBank/DDBJ databases">
        <title>Isolation and culture of sulfate reducing bacteria from the cold seep of the South China Sea.</title>
        <authorList>
            <person name="Sun C."/>
            <person name="Liu R."/>
        </authorList>
    </citation>
    <scope>NUCLEOTIDE SEQUENCE [LARGE SCALE GENOMIC DNA]</scope>
    <source>
        <strain evidence="6 9">CS1</strain>
    </source>
</reference>
<keyword evidence="3" id="KW-0238">DNA-binding</keyword>
<protein>
    <submittedName>
        <fullName evidence="7">LysR family transcriptional regulator</fullName>
    </submittedName>
</protein>
<name>A0A6P1ZCC3_9BACT</name>
<dbReference type="FunFam" id="1.10.10.10:FF:000001">
    <property type="entry name" value="LysR family transcriptional regulator"/>
    <property type="match status" value="1"/>
</dbReference>
<dbReference type="PROSITE" id="PS50931">
    <property type="entry name" value="HTH_LYSR"/>
    <property type="match status" value="1"/>
</dbReference>
<dbReference type="GO" id="GO:0003677">
    <property type="term" value="F:DNA binding"/>
    <property type="evidence" value="ECO:0007669"/>
    <property type="project" value="UniProtKB-KW"/>
</dbReference>
<keyword evidence="9" id="KW-1185">Reference proteome</keyword>
<dbReference type="InterPro" id="IPR036388">
    <property type="entry name" value="WH-like_DNA-bd_sf"/>
</dbReference>
<dbReference type="SUPFAM" id="SSF53850">
    <property type="entry name" value="Periplasmic binding protein-like II"/>
    <property type="match status" value="1"/>
</dbReference>
<dbReference type="AlphaFoldDB" id="A0A6P1ZCC3"/>